<dbReference type="InterPro" id="IPR000719">
    <property type="entry name" value="Prot_kinase_dom"/>
</dbReference>
<protein>
    <submittedName>
        <fullName evidence="8">Uncharacterized protein</fullName>
    </submittedName>
</protein>
<dbReference type="Proteomes" id="UP001608902">
    <property type="component" value="Unassembled WGS sequence"/>
</dbReference>
<evidence type="ECO:0000256" key="5">
    <source>
        <dbReference type="ARBA" id="ARBA00048679"/>
    </source>
</evidence>
<proteinExistence type="predicted"/>
<feature type="domain" description="KEN" evidence="7">
    <location>
        <begin position="94"/>
        <end position="222"/>
    </location>
</feature>
<comment type="catalytic activity">
    <reaction evidence="5">
        <text>L-seryl-[protein] + ATP = O-phospho-L-seryl-[protein] + ADP + H(+)</text>
        <dbReference type="Rhea" id="RHEA:17989"/>
        <dbReference type="Rhea" id="RHEA-COMP:9863"/>
        <dbReference type="Rhea" id="RHEA-COMP:11604"/>
        <dbReference type="ChEBI" id="CHEBI:15378"/>
        <dbReference type="ChEBI" id="CHEBI:29999"/>
        <dbReference type="ChEBI" id="CHEBI:30616"/>
        <dbReference type="ChEBI" id="CHEBI:83421"/>
        <dbReference type="ChEBI" id="CHEBI:456216"/>
        <dbReference type="EC" id="2.7.11.1"/>
    </reaction>
</comment>
<evidence type="ECO:0000256" key="4">
    <source>
        <dbReference type="ARBA" id="ARBA00047899"/>
    </source>
</evidence>
<dbReference type="GO" id="GO:0004674">
    <property type="term" value="F:protein serine/threonine kinase activity"/>
    <property type="evidence" value="ECO:0007669"/>
    <property type="project" value="UniProtKB-EC"/>
</dbReference>
<keyword evidence="9" id="KW-1185">Reference proteome</keyword>
<gene>
    <name evidence="8" type="ORF">AB6A40_006121</name>
</gene>
<dbReference type="Pfam" id="PF00069">
    <property type="entry name" value="Pkinase"/>
    <property type="match status" value="1"/>
</dbReference>
<dbReference type="SMART" id="SM00580">
    <property type="entry name" value="PUG"/>
    <property type="match status" value="1"/>
</dbReference>
<dbReference type="InterPro" id="IPR038357">
    <property type="entry name" value="KEN_sf"/>
</dbReference>
<keyword evidence="3" id="KW-0067">ATP-binding</keyword>
<dbReference type="Gene3D" id="1.20.1440.180">
    <property type="entry name" value="KEN domain"/>
    <property type="match status" value="1"/>
</dbReference>
<accession>A0ABD6ERT8</accession>
<feature type="domain" description="Protein kinase" evidence="6">
    <location>
        <begin position="1"/>
        <end position="91"/>
    </location>
</feature>
<dbReference type="PROSITE" id="PS50011">
    <property type="entry name" value="PROTEIN_KINASE_DOM"/>
    <property type="match status" value="1"/>
</dbReference>
<organism evidence="8 9">
    <name type="scientific">Gnathostoma spinigerum</name>
    <dbReference type="NCBI Taxonomy" id="75299"/>
    <lineage>
        <taxon>Eukaryota</taxon>
        <taxon>Metazoa</taxon>
        <taxon>Ecdysozoa</taxon>
        <taxon>Nematoda</taxon>
        <taxon>Chromadorea</taxon>
        <taxon>Rhabditida</taxon>
        <taxon>Spirurina</taxon>
        <taxon>Gnathostomatomorpha</taxon>
        <taxon>Gnathostomatoidea</taxon>
        <taxon>Gnathostomatidae</taxon>
        <taxon>Gnathostoma</taxon>
    </lineage>
</organism>
<dbReference type="PANTHER" id="PTHR13954">
    <property type="entry name" value="IRE1-RELATED"/>
    <property type="match status" value="1"/>
</dbReference>
<dbReference type="CDD" id="cd10422">
    <property type="entry name" value="RNase_Ire1"/>
    <property type="match status" value="1"/>
</dbReference>
<dbReference type="InterPro" id="IPR011009">
    <property type="entry name" value="Kinase-like_dom_sf"/>
</dbReference>
<evidence type="ECO:0000259" key="7">
    <source>
        <dbReference type="PROSITE" id="PS51392"/>
    </source>
</evidence>
<evidence type="ECO:0000313" key="9">
    <source>
        <dbReference type="Proteomes" id="UP001608902"/>
    </source>
</evidence>
<reference evidence="8 9" key="1">
    <citation type="submission" date="2024-08" db="EMBL/GenBank/DDBJ databases">
        <title>Gnathostoma spinigerum genome.</title>
        <authorList>
            <person name="Gonzalez-Bertolin B."/>
            <person name="Monzon S."/>
            <person name="Zaballos A."/>
            <person name="Jimenez P."/>
            <person name="Dekumyoy P."/>
            <person name="Varona S."/>
            <person name="Cuesta I."/>
            <person name="Sumanam S."/>
            <person name="Adisakwattana P."/>
            <person name="Gasser R.B."/>
            <person name="Hernandez-Gonzalez A."/>
            <person name="Young N.D."/>
            <person name="Perteguer M.J."/>
        </authorList>
    </citation>
    <scope>NUCLEOTIDE SEQUENCE [LARGE SCALE GENOMIC DNA]</scope>
    <source>
        <strain evidence="8">AL3</strain>
        <tissue evidence="8">Liver</tissue>
    </source>
</reference>
<dbReference type="PANTHER" id="PTHR13954:SF6">
    <property type="entry name" value="NON-SPECIFIC SERINE_THREONINE PROTEIN KINASE"/>
    <property type="match status" value="1"/>
</dbReference>
<dbReference type="AlphaFoldDB" id="A0ABD6ERT8"/>
<evidence type="ECO:0000256" key="1">
    <source>
        <dbReference type="ARBA" id="ARBA00022729"/>
    </source>
</evidence>
<dbReference type="InterPro" id="IPR045133">
    <property type="entry name" value="IRE1/2-like"/>
</dbReference>
<keyword evidence="2" id="KW-0547">Nucleotide-binding</keyword>
<evidence type="ECO:0000256" key="2">
    <source>
        <dbReference type="ARBA" id="ARBA00022741"/>
    </source>
</evidence>
<dbReference type="Pfam" id="PF06479">
    <property type="entry name" value="Ribonuc_2-5A"/>
    <property type="match status" value="1"/>
</dbReference>
<dbReference type="PROSITE" id="PS51392">
    <property type="entry name" value="KEN"/>
    <property type="match status" value="1"/>
</dbReference>
<name>A0ABD6ERT8_9BILA</name>
<evidence type="ECO:0000313" key="8">
    <source>
        <dbReference type="EMBL" id="MFH4979412.1"/>
    </source>
</evidence>
<sequence length="268" mass="30822">MAPEAMHCDTSVTRSVDIFSLGCIYYYVLSNGVHPFGDSFNRQGNIMRGTYSLKTLLLTGNFTGVDVIESMLQRDVLKRPTATELCAHPFFWSKERQLQFFLDVSDRIEKESEMDIIVRRLEKNNRGVVANNWRQVICPALAEDLRKFRTYKGTSVRDLLRAMRNKKHHYRELPENVRSSLGCVPDEFVTYFTSRFPQLLMHTYKALAACANEPVFSGYYSEHDRRRAAMLGDYTADSSADEWTPCANGGNRINRITFKNGIECLEEL</sequence>
<comment type="caution">
    <text evidence="8">The sequence shown here is derived from an EMBL/GenBank/DDBJ whole genome shotgun (WGS) entry which is preliminary data.</text>
</comment>
<dbReference type="SUPFAM" id="SSF56112">
    <property type="entry name" value="Protein kinase-like (PK-like)"/>
    <property type="match status" value="1"/>
</dbReference>
<dbReference type="Gene3D" id="1.10.510.10">
    <property type="entry name" value="Transferase(Phosphotransferase) domain 1"/>
    <property type="match status" value="1"/>
</dbReference>
<dbReference type="EMBL" id="JBGFUD010004164">
    <property type="protein sequence ID" value="MFH4979412.1"/>
    <property type="molecule type" value="Genomic_DNA"/>
</dbReference>
<evidence type="ECO:0000256" key="3">
    <source>
        <dbReference type="ARBA" id="ARBA00022840"/>
    </source>
</evidence>
<dbReference type="InterPro" id="IPR010513">
    <property type="entry name" value="KEN_dom"/>
</dbReference>
<keyword evidence="1" id="KW-0732">Signal</keyword>
<dbReference type="GO" id="GO:0005524">
    <property type="term" value="F:ATP binding"/>
    <property type="evidence" value="ECO:0007669"/>
    <property type="project" value="UniProtKB-KW"/>
</dbReference>
<comment type="catalytic activity">
    <reaction evidence="4">
        <text>L-threonyl-[protein] + ATP = O-phospho-L-threonyl-[protein] + ADP + H(+)</text>
        <dbReference type="Rhea" id="RHEA:46608"/>
        <dbReference type="Rhea" id="RHEA-COMP:11060"/>
        <dbReference type="Rhea" id="RHEA-COMP:11605"/>
        <dbReference type="ChEBI" id="CHEBI:15378"/>
        <dbReference type="ChEBI" id="CHEBI:30013"/>
        <dbReference type="ChEBI" id="CHEBI:30616"/>
        <dbReference type="ChEBI" id="CHEBI:61977"/>
        <dbReference type="ChEBI" id="CHEBI:456216"/>
        <dbReference type="EC" id="2.7.11.1"/>
    </reaction>
</comment>
<dbReference type="FunFam" id="1.20.1440.180:FF:000001">
    <property type="entry name" value="Serine/threonine-protein kinase/endoribonuclease IRE1"/>
    <property type="match status" value="1"/>
</dbReference>
<evidence type="ECO:0000259" key="6">
    <source>
        <dbReference type="PROSITE" id="PS50011"/>
    </source>
</evidence>